<sequence length="242" mass="27076">MINSHEALIRQLSAQGELSLEDQRAISSISMTLRSFTPGDYIGREGKSVSTCAILIRGFAVRQKFTRLGDRQIVSLHGPGDAINLQNAFLEFPDYDILSIEDCVVSFVDASAIRVLAAERPAVARSLLIGAFTEASTAREWMLNMGRRSARTRLAHFLCEYLDRMSLRRHSADGKYELRLTQEQIADATGMTAVHVNRMLKALQSEKLIKQLGRFLSVPNMAALMDAGEYNPRYLHLPQSNF</sequence>
<accession>A0A5E7XUS2</accession>
<dbReference type="SUPFAM" id="SSF46785">
    <property type="entry name" value="Winged helix' DNA-binding domain"/>
    <property type="match status" value="1"/>
</dbReference>
<gene>
    <name evidence="5" type="ORF">SPHINGO391_210028</name>
</gene>
<name>A0A5E7XUS2_9SPHN</name>
<reference evidence="5 6" key="1">
    <citation type="submission" date="2019-09" db="EMBL/GenBank/DDBJ databases">
        <authorList>
            <person name="Dittami M. S."/>
        </authorList>
    </citation>
    <scope>NUCLEOTIDE SEQUENCE [LARGE SCALE GENOMIC DNA]</scope>
    <source>
        <strain evidence="5">SPHINGO391</strain>
    </source>
</reference>
<dbReference type="AlphaFoldDB" id="A0A5E7XUS2"/>
<dbReference type="InterPro" id="IPR036390">
    <property type="entry name" value="WH_DNA-bd_sf"/>
</dbReference>
<dbReference type="InterPro" id="IPR012318">
    <property type="entry name" value="HTH_CRP"/>
</dbReference>
<evidence type="ECO:0000256" key="3">
    <source>
        <dbReference type="ARBA" id="ARBA00023163"/>
    </source>
</evidence>
<organism evidence="5 6">
    <name type="scientific">Sphingomonas aurantiaca</name>
    <dbReference type="NCBI Taxonomy" id="185949"/>
    <lineage>
        <taxon>Bacteria</taxon>
        <taxon>Pseudomonadati</taxon>
        <taxon>Pseudomonadota</taxon>
        <taxon>Alphaproteobacteria</taxon>
        <taxon>Sphingomonadales</taxon>
        <taxon>Sphingomonadaceae</taxon>
        <taxon>Sphingomonas</taxon>
    </lineage>
</organism>
<evidence type="ECO:0000256" key="1">
    <source>
        <dbReference type="ARBA" id="ARBA00023015"/>
    </source>
</evidence>
<dbReference type="Gene3D" id="1.10.10.10">
    <property type="entry name" value="Winged helix-like DNA-binding domain superfamily/Winged helix DNA-binding domain"/>
    <property type="match status" value="1"/>
</dbReference>
<protein>
    <submittedName>
        <fullName evidence="5">Crp/Fnr family transcriptional regulator</fullName>
    </submittedName>
</protein>
<dbReference type="PROSITE" id="PS51063">
    <property type="entry name" value="HTH_CRP_2"/>
    <property type="match status" value="1"/>
</dbReference>
<feature type="domain" description="HTH crp-type" evidence="4">
    <location>
        <begin position="148"/>
        <end position="222"/>
    </location>
</feature>
<dbReference type="RefSeq" id="WP_151989710.1">
    <property type="nucleotide sequence ID" value="NZ_LR701514.1"/>
</dbReference>
<proteinExistence type="predicted"/>
<evidence type="ECO:0000313" key="5">
    <source>
        <dbReference type="EMBL" id="VVS97996.1"/>
    </source>
</evidence>
<dbReference type="InterPro" id="IPR036388">
    <property type="entry name" value="WH-like_DNA-bd_sf"/>
</dbReference>
<dbReference type="EMBL" id="CABVLI010000014">
    <property type="protein sequence ID" value="VVS97996.1"/>
    <property type="molecule type" value="Genomic_DNA"/>
</dbReference>
<dbReference type="Pfam" id="PF00027">
    <property type="entry name" value="cNMP_binding"/>
    <property type="match status" value="1"/>
</dbReference>
<keyword evidence="2" id="KW-0238">DNA-binding</keyword>
<dbReference type="GO" id="GO:0006355">
    <property type="term" value="P:regulation of DNA-templated transcription"/>
    <property type="evidence" value="ECO:0007669"/>
    <property type="project" value="InterPro"/>
</dbReference>
<dbReference type="Pfam" id="PF13545">
    <property type="entry name" value="HTH_Crp_2"/>
    <property type="match status" value="1"/>
</dbReference>
<evidence type="ECO:0000313" key="6">
    <source>
        <dbReference type="Proteomes" id="UP000326857"/>
    </source>
</evidence>
<dbReference type="Proteomes" id="UP000326857">
    <property type="component" value="Unassembled WGS sequence"/>
</dbReference>
<dbReference type="SUPFAM" id="SSF51206">
    <property type="entry name" value="cAMP-binding domain-like"/>
    <property type="match status" value="1"/>
</dbReference>
<dbReference type="InterPro" id="IPR014710">
    <property type="entry name" value="RmlC-like_jellyroll"/>
</dbReference>
<keyword evidence="3" id="KW-0804">Transcription</keyword>
<dbReference type="CDD" id="cd00038">
    <property type="entry name" value="CAP_ED"/>
    <property type="match status" value="1"/>
</dbReference>
<keyword evidence="1" id="KW-0805">Transcription regulation</keyword>
<evidence type="ECO:0000259" key="4">
    <source>
        <dbReference type="PROSITE" id="PS51063"/>
    </source>
</evidence>
<dbReference type="InterPro" id="IPR018490">
    <property type="entry name" value="cNMP-bd_dom_sf"/>
</dbReference>
<dbReference type="SMART" id="SM00419">
    <property type="entry name" value="HTH_CRP"/>
    <property type="match status" value="1"/>
</dbReference>
<evidence type="ECO:0000256" key="2">
    <source>
        <dbReference type="ARBA" id="ARBA00023125"/>
    </source>
</evidence>
<dbReference type="GO" id="GO:0003677">
    <property type="term" value="F:DNA binding"/>
    <property type="evidence" value="ECO:0007669"/>
    <property type="project" value="UniProtKB-KW"/>
</dbReference>
<dbReference type="Gene3D" id="2.60.120.10">
    <property type="entry name" value="Jelly Rolls"/>
    <property type="match status" value="1"/>
</dbReference>
<dbReference type="InterPro" id="IPR000595">
    <property type="entry name" value="cNMP-bd_dom"/>
</dbReference>